<dbReference type="RefSeq" id="WP_229535965.1">
    <property type="nucleotide sequence ID" value="NZ_JAJHJB010000024.1"/>
</dbReference>
<evidence type="ECO:0000313" key="2">
    <source>
        <dbReference type="Proteomes" id="UP001165492"/>
    </source>
</evidence>
<comment type="caution">
    <text evidence="1">The sequence shown here is derived from an EMBL/GenBank/DDBJ whole genome shotgun (WGS) entry which is preliminary data.</text>
</comment>
<dbReference type="InterPro" id="IPR043519">
    <property type="entry name" value="NT_sf"/>
</dbReference>
<organism evidence="1 2">
    <name type="scientific">Pelosinus baikalensis</name>
    <dbReference type="NCBI Taxonomy" id="2892015"/>
    <lineage>
        <taxon>Bacteria</taxon>
        <taxon>Bacillati</taxon>
        <taxon>Bacillota</taxon>
        <taxon>Negativicutes</taxon>
        <taxon>Selenomonadales</taxon>
        <taxon>Sporomusaceae</taxon>
        <taxon>Pelosinus</taxon>
    </lineage>
</organism>
<keyword evidence="2" id="KW-1185">Reference proteome</keyword>
<dbReference type="EMBL" id="JAJHJB010000024">
    <property type="protein sequence ID" value="MCC5466881.1"/>
    <property type="molecule type" value="Genomic_DNA"/>
</dbReference>
<proteinExistence type="predicted"/>
<accession>A0ABS8HUP1</accession>
<sequence>MAKRLEEMSSEELGKLFPIIIAKFNPAWAALYLSEKELIEQTVGTYNIVRIQHYGSTSIPGISAKPTIDILLEVCDDIDTNNLISQFKSMGYHYSPQSDDFSPHMMFMKGYTQNGFKGQAYHVHVRYSGDWDELYFRDYLILHPEIAEEYIKLKQQLKEKYECDREAYTRGKTEFIKTVTNEARKELGKKARKNNSPCTRVL</sequence>
<dbReference type="InterPro" id="IPR007344">
    <property type="entry name" value="GrpB/CoaE"/>
</dbReference>
<evidence type="ECO:0000313" key="1">
    <source>
        <dbReference type="EMBL" id="MCC5466881.1"/>
    </source>
</evidence>
<dbReference type="PANTHER" id="PTHR34822">
    <property type="entry name" value="GRPB DOMAIN PROTEIN (AFU_ORTHOLOGUE AFUA_1G01530)"/>
    <property type="match status" value="1"/>
</dbReference>
<gene>
    <name evidence="1" type="ORF">LMF89_16155</name>
</gene>
<protein>
    <submittedName>
        <fullName evidence="1">GrpB family protein</fullName>
    </submittedName>
</protein>
<dbReference type="Pfam" id="PF04229">
    <property type="entry name" value="GrpB"/>
    <property type="match status" value="1"/>
</dbReference>
<dbReference type="Proteomes" id="UP001165492">
    <property type="component" value="Unassembled WGS sequence"/>
</dbReference>
<dbReference type="PANTHER" id="PTHR34822:SF1">
    <property type="entry name" value="GRPB FAMILY PROTEIN"/>
    <property type="match status" value="1"/>
</dbReference>
<name>A0ABS8HUP1_9FIRM</name>
<dbReference type="SUPFAM" id="SSF81301">
    <property type="entry name" value="Nucleotidyltransferase"/>
    <property type="match status" value="1"/>
</dbReference>
<reference evidence="1" key="1">
    <citation type="submission" date="2021-11" db="EMBL/GenBank/DDBJ databases">
        <title>Description of a new species Pelosinus isolated from the bottom sediments of Lake Baikal.</title>
        <authorList>
            <person name="Zakharyuk A."/>
        </authorList>
    </citation>
    <scope>NUCLEOTIDE SEQUENCE</scope>
    <source>
        <strain evidence="1">Bkl1</strain>
    </source>
</reference>
<dbReference type="Gene3D" id="3.30.460.10">
    <property type="entry name" value="Beta Polymerase, domain 2"/>
    <property type="match status" value="1"/>
</dbReference>